<protein>
    <submittedName>
        <fullName evidence="2">Uncharacterized protein</fullName>
    </submittedName>
</protein>
<proteinExistence type="predicted"/>
<keyword evidence="3" id="KW-1185">Reference proteome</keyword>
<evidence type="ECO:0000313" key="2">
    <source>
        <dbReference type="EMBL" id="QDV57494.1"/>
    </source>
</evidence>
<organism evidence="2 3">
    <name type="scientific">Rosistilla oblonga</name>
    <dbReference type="NCBI Taxonomy" id="2527990"/>
    <lineage>
        <taxon>Bacteria</taxon>
        <taxon>Pseudomonadati</taxon>
        <taxon>Planctomycetota</taxon>
        <taxon>Planctomycetia</taxon>
        <taxon>Pirellulales</taxon>
        <taxon>Pirellulaceae</taxon>
        <taxon>Rosistilla</taxon>
    </lineage>
</organism>
<dbReference type="EMBL" id="CP036318">
    <property type="protein sequence ID" value="QDV57494.1"/>
    <property type="molecule type" value="Genomic_DNA"/>
</dbReference>
<feature type="region of interest" description="Disordered" evidence="1">
    <location>
        <begin position="219"/>
        <end position="241"/>
    </location>
</feature>
<evidence type="ECO:0000313" key="3">
    <source>
        <dbReference type="Proteomes" id="UP000316770"/>
    </source>
</evidence>
<feature type="compositionally biased region" description="Polar residues" evidence="1">
    <location>
        <begin position="224"/>
        <end position="241"/>
    </location>
</feature>
<sequence>MSFCTLVQISLCHTKRFVYKQSSLQWKGFKPYSFRGIVTLQFDIDGITHENRFPCNTQRNNMNSVRWRCPAEIGQTMRILQWVLIGTYLPSAIAFGQALSVGAANSSGVTTRIVPLYYAQDVAEVMSLVRGHLPEKVVPQVDPSFAALQQLSAERQKLLARREMLSSDATSGSNIQEPLASALGIRNAADPKDAELQRIDQSLAQISANEQAIRAEAFRRGNESPVTTNNQMSEPSANSSDITQQVQIGVAGQGRLHLRGPLEGVNAITRMLHKLDQPVGQVKIGIHVLQLDGSNDEDIEDMHIAINEVLYHARFMARESQQLFHLAFRTVVSQIHAENPNSFAEAFFFDSCISNFRELHNANKGEISVEAFDSRDIVSTLFFVAIAKAHVRQKVLAEFHRLVANAFPRFHERYRMTMLASVPKNQSARGFRIPGFTSSEPDTPAIEVHEADFSFSRITSYLQSLGRDDAAANSVQVALVRFQRASIALQTTGAAIAKMRDHRVLFQASQTRDGSTTTAHPISGEVMSIAAFCQLTDRVIHEREKKYLDLQESLRGEVAMLDGHLRSLAEAFEEDVRRQFYEPVLGDLRGASHGWKVQMGQLQTTTIVTNDRQRARVSPEQVAVLDQPKRAILLQEGLEVANGLAQEARGVGLSIAAQGASETLVPGSSGLLSAAGVTQAPGKHLEALTTQTSRRTVAVGDEIDLTPVIQPDGTSVAFHLLYTHSPRVESSDEDASSTSGIRRHYVESQVHAQSHDFSEVSRFRVAIRSKQQGNGVALMENIPLVGGLFRPRESLVTTSQENIIFADVVIYPTSRSLGDSWLAFKDSGPVNQRNEHPAGVPDSQDVNLVHWVERTLKQHAESTLFVPTETAPTLLASPPSSYAPPSASNGFRR</sequence>
<feature type="region of interest" description="Disordered" evidence="1">
    <location>
        <begin position="870"/>
        <end position="893"/>
    </location>
</feature>
<reference evidence="2 3" key="1">
    <citation type="submission" date="2019-02" db="EMBL/GenBank/DDBJ databases">
        <title>Deep-cultivation of Planctomycetes and their phenomic and genomic characterization uncovers novel biology.</title>
        <authorList>
            <person name="Wiegand S."/>
            <person name="Jogler M."/>
            <person name="Boedeker C."/>
            <person name="Pinto D."/>
            <person name="Vollmers J."/>
            <person name="Rivas-Marin E."/>
            <person name="Kohn T."/>
            <person name="Peeters S.H."/>
            <person name="Heuer A."/>
            <person name="Rast P."/>
            <person name="Oberbeckmann S."/>
            <person name="Bunk B."/>
            <person name="Jeske O."/>
            <person name="Meyerdierks A."/>
            <person name="Storesund J.E."/>
            <person name="Kallscheuer N."/>
            <person name="Luecker S."/>
            <person name="Lage O.M."/>
            <person name="Pohl T."/>
            <person name="Merkel B.J."/>
            <person name="Hornburger P."/>
            <person name="Mueller R.-W."/>
            <person name="Bruemmer F."/>
            <person name="Labrenz M."/>
            <person name="Spormann A.M."/>
            <person name="Op den Camp H."/>
            <person name="Overmann J."/>
            <person name="Amann R."/>
            <person name="Jetten M.S.M."/>
            <person name="Mascher T."/>
            <person name="Medema M.H."/>
            <person name="Devos D.P."/>
            <person name="Kaster A.-K."/>
            <person name="Ovreas L."/>
            <person name="Rohde M."/>
            <person name="Galperin M.Y."/>
            <person name="Jogler C."/>
        </authorList>
    </citation>
    <scope>NUCLEOTIDE SEQUENCE [LARGE SCALE GENOMIC DNA]</scope>
    <source>
        <strain evidence="2 3">Mal33</strain>
    </source>
</reference>
<evidence type="ECO:0000256" key="1">
    <source>
        <dbReference type="SAM" id="MobiDB-lite"/>
    </source>
</evidence>
<dbReference type="AlphaFoldDB" id="A0A518IWM7"/>
<accession>A0A518IWM7</accession>
<dbReference type="Proteomes" id="UP000316770">
    <property type="component" value="Chromosome"/>
</dbReference>
<gene>
    <name evidence="2" type="ORF">Mal33_35040</name>
</gene>
<name>A0A518IWM7_9BACT</name>